<comment type="caution">
    <text evidence="2">The sequence shown here is derived from an EMBL/GenBank/DDBJ whole genome shotgun (WGS) entry which is preliminary data.</text>
</comment>
<evidence type="ECO:0000256" key="1">
    <source>
        <dbReference type="SAM" id="MobiDB-lite"/>
    </source>
</evidence>
<sequence length="337" mass="35217">MQLKNSMLLVAALTAGSSVARLHGHERRHTHHDEKRAVGDIVIATIDGVQVSWTNEWSGVAATTKVESFATTESFEAEVTGATVASSVVASVSAVPTASSTPVTASGSCSSWTDTQSSGDYSRAGFGKSTVSKRDVSPLDKRTTNAIYYTGNVGSPWGSNIIEVTADNACEYKNVVRIDGSETDDWTVVFWNKIGPDGGLNGWYGNSALTLTVASGETKYIAFDDDSQGGWGAAKGDKLPTDEYGGYSCTWGEFDFANTSNDGWSGWDVSAIQAQNANQDVQGMKICSHTGSGCSSITTSAADVINAYTANLASADGIGGSCSSGPVRLEVSIDYSA</sequence>
<dbReference type="GO" id="GO:0005576">
    <property type="term" value="C:extracellular region"/>
    <property type="evidence" value="ECO:0007669"/>
    <property type="project" value="InterPro"/>
</dbReference>
<dbReference type="VEuPathDB" id="FungiDB:BO70DRAFT_358612"/>
<dbReference type="RefSeq" id="XP_025403623.1">
    <property type="nucleotide sequence ID" value="XM_025542336.1"/>
</dbReference>
<feature type="compositionally biased region" description="Polar residues" evidence="1">
    <location>
        <begin position="109"/>
        <end position="120"/>
    </location>
</feature>
<name>A0A317X3Q3_9EURO</name>
<dbReference type="GO" id="GO:0019863">
    <property type="term" value="F:IgE binding"/>
    <property type="evidence" value="ECO:0007669"/>
    <property type="project" value="InterPro"/>
</dbReference>
<dbReference type="PANTHER" id="PTHR42039">
    <property type="entry name" value="PUTATIVE (AFU_ORTHOLOGUE AFUA_3G02940)-RELATED"/>
    <property type="match status" value="1"/>
</dbReference>
<dbReference type="OrthoDB" id="118256at2759"/>
<dbReference type="Proteomes" id="UP000247233">
    <property type="component" value="Unassembled WGS sequence"/>
</dbReference>
<reference evidence="2 3" key="1">
    <citation type="submission" date="2016-12" db="EMBL/GenBank/DDBJ databases">
        <title>The genomes of Aspergillus section Nigri reveals drivers in fungal speciation.</title>
        <authorList>
            <consortium name="DOE Joint Genome Institute"/>
            <person name="Vesth T.C."/>
            <person name="Nybo J."/>
            <person name="Theobald S."/>
            <person name="Brandl J."/>
            <person name="Frisvad J.C."/>
            <person name="Nielsen K.F."/>
            <person name="Lyhne E.K."/>
            <person name="Kogle M.E."/>
            <person name="Kuo A."/>
            <person name="Riley R."/>
            <person name="Clum A."/>
            <person name="Nolan M."/>
            <person name="Lipzen A."/>
            <person name="Salamov A."/>
            <person name="Henrissat B."/>
            <person name="Wiebenga A."/>
            <person name="De Vries R.P."/>
            <person name="Grigoriev I.V."/>
            <person name="Mortensen U.H."/>
            <person name="Andersen M.R."/>
            <person name="Baker S.E."/>
        </authorList>
    </citation>
    <scope>NUCLEOTIDE SEQUENCE [LARGE SCALE GENOMIC DNA]</scope>
    <source>
        <strain evidence="2 3">CBS 117.55</strain>
    </source>
</reference>
<feature type="region of interest" description="Disordered" evidence="1">
    <location>
        <begin position="98"/>
        <end position="130"/>
    </location>
</feature>
<feature type="compositionally biased region" description="Low complexity" evidence="1">
    <location>
        <begin position="98"/>
        <end position="108"/>
    </location>
</feature>
<evidence type="ECO:0000313" key="2">
    <source>
        <dbReference type="EMBL" id="PWY91180.1"/>
    </source>
</evidence>
<dbReference type="AlphaFoldDB" id="A0A317X3Q3"/>
<dbReference type="EMBL" id="MSFL01000002">
    <property type="protein sequence ID" value="PWY91180.1"/>
    <property type="molecule type" value="Genomic_DNA"/>
</dbReference>
<accession>A0A317X3Q3</accession>
<dbReference type="InterPro" id="IPR038903">
    <property type="entry name" value="Allergen_Asp_f_4"/>
</dbReference>
<dbReference type="GeneID" id="37064573"/>
<dbReference type="PANTHER" id="PTHR42039:SF2">
    <property type="entry name" value="ALLERGEN ASP F4 (AFU_ORTHOLOGUE AFUA_2G03830)-RELATED"/>
    <property type="match status" value="1"/>
</dbReference>
<dbReference type="Pfam" id="PF25312">
    <property type="entry name" value="Allergen_Asp_f_4"/>
    <property type="match status" value="1"/>
</dbReference>
<dbReference type="STRING" id="1448321.A0A317X3Q3"/>
<keyword evidence="3" id="KW-1185">Reference proteome</keyword>
<protein>
    <submittedName>
        <fullName evidence="2">Allergen Asp f 4</fullName>
    </submittedName>
</protein>
<evidence type="ECO:0000313" key="3">
    <source>
        <dbReference type="Proteomes" id="UP000247233"/>
    </source>
</evidence>
<proteinExistence type="predicted"/>
<organism evidence="2 3">
    <name type="scientific">Aspergillus heteromorphus CBS 117.55</name>
    <dbReference type="NCBI Taxonomy" id="1448321"/>
    <lineage>
        <taxon>Eukaryota</taxon>
        <taxon>Fungi</taxon>
        <taxon>Dikarya</taxon>
        <taxon>Ascomycota</taxon>
        <taxon>Pezizomycotina</taxon>
        <taxon>Eurotiomycetes</taxon>
        <taxon>Eurotiomycetidae</taxon>
        <taxon>Eurotiales</taxon>
        <taxon>Aspergillaceae</taxon>
        <taxon>Aspergillus</taxon>
        <taxon>Aspergillus subgen. Circumdati</taxon>
    </lineage>
</organism>
<gene>
    <name evidence="2" type="ORF">BO70DRAFT_358612</name>
</gene>